<evidence type="ECO:0000313" key="1">
    <source>
        <dbReference type="EMBL" id="MCI90670.1"/>
    </source>
</evidence>
<comment type="caution">
    <text evidence="1">The sequence shown here is derived from an EMBL/GenBank/DDBJ whole genome shotgun (WGS) entry which is preliminary data.</text>
</comment>
<name>A0A392VW44_9FABA</name>
<dbReference type="EMBL" id="LXQA011250888">
    <property type="protein sequence ID" value="MCI90670.1"/>
    <property type="molecule type" value="Genomic_DNA"/>
</dbReference>
<protein>
    <submittedName>
        <fullName evidence="1">Uncharacterized protein</fullName>
    </submittedName>
</protein>
<sequence>MTLERRQTQTILQLRSTRANVSFKDGCVFDKEKRAFTSEECL</sequence>
<feature type="non-terminal residue" evidence="1">
    <location>
        <position position="42"/>
    </location>
</feature>
<evidence type="ECO:0000313" key="2">
    <source>
        <dbReference type="Proteomes" id="UP000265520"/>
    </source>
</evidence>
<proteinExistence type="predicted"/>
<dbReference type="AlphaFoldDB" id="A0A392VW44"/>
<reference evidence="1 2" key="1">
    <citation type="journal article" date="2018" name="Front. Plant Sci.">
        <title>Red Clover (Trifolium pratense) and Zigzag Clover (T. medium) - A Picture of Genomic Similarities and Differences.</title>
        <authorList>
            <person name="Dluhosova J."/>
            <person name="Istvanek J."/>
            <person name="Nedelnik J."/>
            <person name="Repkova J."/>
        </authorList>
    </citation>
    <scope>NUCLEOTIDE SEQUENCE [LARGE SCALE GENOMIC DNA]</scope>
    <source>
        <strain evidence="2">cv. 10/8</strain>
        <tissue evidence="1">Leaf</tissue>
    </source>
</reference>
<keyword evidence="2" id="KW-1185">Reference proteome</keyword>
<accession>A0A392VW44</accession>
<dbReference type="Proteomes" id="UP000265520">
    <property type="component" value="Unassembled WGS sequence"/>
</dbReference>
<organism evidence="1 2">
    <name type="scientific">Trifolium medium</name>
    <dbReference type="NCBI Taxonomy" id="97028"/>
    <lineage>
        <taxon>Eukaryota</taxon>
        <taxon>Viridiplantae</taxon>
        <taxon>Streptophyta</taxon>
        <taxon>Embryophyta</taxon>
        <taxon>Tracheophyta</taxon>
        <taxon>Spermatophyta</taxon>
        <taxon>Magnoliopsida</taxon>
        <taxon>eudicotyledons</taxon>
        <taxon>Gunneridae</taxon>
        <taxon>Pentapetalae</taxon>
        <taxon>rosids</taxon>
        <taxon>fabids</taxon>
        <taxon>Fabales</taxon>
        <taxon>Fabaceae</taxon>
        <taxon>Papilionoideae</taxon>
        <taxon>50 kb inversion clade</taxon>
        <taxon>NPAAA clade</taxon>
        <taxon>Hologalegina</taxon>
        <taxon>IRL clade</taxon>
        <taxon>Trifolieae</taxon>
        <taxon>Trifolium</taxon>
    </lineage>
</organism>